<evidence type="ECO:0000313" key="12">
    <source>
        <dbReference type="EMBL" id="MBB5844262.1"/>
    </source>
</evidence>
<keyword evidence="5" id="KW-0808">Transferase</keyword>
<dbReference type="InterPro" id="IPR016152">
    <property type="entry name" value="PTrfase/Anion_transptr"/>
</dbReference>
<comment type="caution">
    <text evidence="12">The sequence shown here is derived from an EMBL/GenBank/DDBJ whole genome shotgun (WGS) entry which is preliminary data.</text>
</comment>
<evidence type="ECO:0000256" key="5">
    <source>
        <dbReference type="ARBA" id="ARBA00022679"/>
    </source>
</evidence>
<keyword evidence="4" id="KW-0597">Phosphoprotein</keyword>
<dbReference type="GO" id="GO:0009401">
    <property type="term" value="P:phosphoenolpyruvate-dependent sugar phosphotransferase system"/>
    <property type="evidence" value="ECO:0007669"/>
    <property type="project" value="UniProtKB-KW"/>
</dbReference>
<organism evidence="12 13">
    <name type="scientific">Conyzicola lurida</name>
    <dbReference type="NCBI Taxonomy" id="1172621"/>
    <lineage>
        <taxon>Bacteria</taxon>
        <taxon>Bacillati</taxon>
        <taxon>Actinomycetota</taxon>
        <taxon>Actinomycetes</taxon>
        <taxon>Micrococcales</taxon>
        <taxon>Microbacteriaceae</taxon>
        <taxon>Conyzicola</taxon>
    </lineage>
</organism>
<evidence type="ECO:0000256" key="7">
    <source>
        <dbReference type="ARBA" id="ARBA00022777"/>
    </source>
</evidence>
<dbReference type="AlphaFoldDB" id="A0A841AQN8"/>
<keyword evidence="7" id="KW-0418">Kinase</keyword>
<dbReference type="SUPFAM" id="SSF55804">
    <property type="entry name" value="Phoshotransferase/anion transport protein"/>
    <property type="match status" value="1"/>
</dbReference>
<dbReference type="EMBL" id="JACHMJ010000001">
    <property type="protein sequence ID" value="MBB5844262.1"/>
    <property type="molecule type" value="Genomic_DNA"/>
</dbReference>
<dbReference type="PROSITE" id="PS51094">
    <property type="entry name" value="PTS_EIIA_TYPE_2"/>
    <property type="match status" value="1"/>
</dbReference>
<protein>
    <recommendedName>
        <fullName evidence="9">Ascorbate-specific PTS system EIIA component</fullName>
    </recommendedName>
    <alternativeName>
        <fullName evidence="10">Ascorbate-specific phosphotransferase enzyme IIA component</fullName>
    </alternativeName>
</protein>
<dbReference type="InterPro" id="IPR002178">
    <property type="entry name" value="PTS_EIIA_type-2_dom"/>
</dbReference>
<keyword evidence="3" id="KW-0963">Cytoplasm</keyword>
<evidence type="ECO:0000256" key="8">
    <source>
        <dbReference type="ARBA" id="ARBA00037387"/>
    </source>
</evidence>
<dbReference type="CDD" id="cd00211">
    <property type="entry name" value="PTS_IIA_fru"/>
    <property type="match status" value="1"/>
</dbReference>
<name>A0A841AQN8_9MICO</name>
<keyword evidence="13" id="KW-1185">Reference proteome</keyword>
<dbReference type="GO" id="GO:0005737">
    <property type="term" value="C:cytoplasm"/>
    <property type="evidence" value="ECO:0007669"/>
    <property type="project" value="UniProtKB-SubCell"/>
</dbReference>
<keyword evidence="2" id="KW-0813">Transport</keyword>
<evidence type="ECO:0000256" key="3">
    <source>
        <dbReference type="ARBA" id="ARBA00022490"/>
    </source>
</evidence>
<comment type="subcellular location">
    <subcellularLocation>
        <location evidence="1">Cytoplasm</location>
    </subcellularLocation>
</comment>
<keyword evidence="6" id="KW-0598">Phosphotransferase system</keyword>
<evidence type="ECO:0000313" key="13">
    <source>
        <dbReference type="Proteomes" id="UP000536685"/>
    </source>
</evidence>
<dbReference type="InterPro" id="IPR051351">
    <property type="entry name" value="Ascorbate-PTS_EIIA_comp"/>
</dbReference>
<gene>
    <name evidence="12" type="ORF">HD599_002585</name>
</gene>
<dbReference type="GO" id="GO:0016301">
    <property type="term" value="F:kinase activity"/>
    <property type="evidence" value="ECO:0007669"/>
    <property type="project" value="UniProtKB-KW"/>
</dbReference>
<evidence type="ECO:0000256" key="4">
    <source>
        <dbReference type="ARBA" id="ARBA00022553"/>
    </source>
</evidence>
<evidence type="ECO:0000256" key="9">
    <source>
        <dbReference type="ARBA" id="ARBA00041175"/>
    </source>
</evidence>
<accession>A0A841AQN8</accession>
<dbReference type="Gene3D" id="3.40.930.10">
    <property type="entry name" value="Mannitol-specific EII, Chain A"/>
    <property type="match status" value="1"/>
</dbReference>
<comment type="function">
    <text evidence="8">The phosphoenolpyruvate-dependent sugar phosphotransferase system (sugar PTS), a major carbohydrate active transport system, catalyzes the phosphorylation of incoming sugar substrates concomitantly with their translocation across the cell membrane. The enzyme II UlaABC PTS system is involved in ascorbate transport.</text>
</comment>
<dbReference type="PANTHER" id="PTHR36203:SF1">
    <property type="entry name" value="ASCORBATE-SPECIFIC PTS SYSTEM EIIA COMPONENT"/>
    <property type="match status" value="1"/>
</dbReference>
<evidence type="ECO:0000256" key="2">
    <source>
        <dbReference type="ARBA" id="ARBA00022448"/>
    </source>
</evidence>
<dbReference type="Pfam" id="PF00359">
    <property type="entry name" value="PTS_EIIA_2"/>
    <property type="match status" value="1"/>
</dbReference>
<evidence type="ECO:0000259" key="11">
    <source>
        <dbReference type="PROSITE" id="PS51094"/>
    </source>
</evidence>
<sequence>MVLPALTAEAIEIGATPPDWRSAVRLAGLVLTRAGAAKPEYADEMVRMIEEHGPYVVIAPGLALAHARPGPAVLADGLAIVTLAEPVNFGHPHNDPVSVVLAIAIKSADTHLAAIAQLANVFNDSNAIEALTAATSAAEVQEIMGGTE</sequence>
<evidence type="ECO:0000256" key="6">
    <source>
        <dbReference type="ARBA" id="ARBA00022683"/>
    </source>
</evidence>
<evidence type="ECO:0000256" key="1">
    <source>
        <dbReference type="ARBA" id="ARBA00004496"/>
    </source>
</evidence>
<dbReference type="Proteomes" id="UP000536685">
    <property type="component" value="Unassembled WGS sequence"/>
</dbReference>
<evidence type="ECO:0000256" key="10">
    <source>
        <dbReference type="ARBA" id="ARBA00042072"/>
    </source>
</evidence>
<proteinExistence type="predicted"/>
<feature type="domain" description="PTS EIIA type-2" evidence="11">
    <location>
        <begin position="4"/>
        <end position="147"/>
    </location>
</feature>
<dbReference type="RefSeq" id="WP_184238239.1">
    <property type="nucleotide sequence ID" value="NZ_JACHMJ010000001.1"/>
</dbReference>
<reference evidence="12 13" key="1">
    <citation type="submission" date="2020-08" db="EMBL/GenBank/DDBJ databases">
        <title>Sequencing the genomes of 1000 actinobacteria strains.</title>
        <authorList>
            <person name="Klenk H.-P."/>
        </authorList>
    </citation>
    <scope>NUCLEOTIDE SEQUENCE [LARGE SCALE GENOMIC DNA]</scope>
    <source>
        <strain evidence="12 13">DSM 105784</strain>
    </source>
</reference>
<dbReference type="PANTHER" id="PTHR36203">
    <property type="entry name" value="ASCORBATE-SPECIFIC PTS SYSTEM EIIA COMPONENT"/>
    <property type="match status" value="1"/>
</dbReference>